<dbReference type="RefSeq" id="WP_209812781.1">
    <property type="nucleotide sequence ID" value="NZ_JAGGKT010000028.1"/>
</dbReference>
<gene>
    <name evidence="1" type="ORF">J2Z37_004821</name>
</gene>
<reference evidence="1 2" key="1">
    <citation type="submission" date="2021-03" db="EMBL/GenBank/DDBJ databases">
        <title>Genomic Encyclopedia of Type Strains, Phase IV (KMG-IV): sequencing the most valuable type-strain genomes for metagenomic binning, comparative biology and taxonomic classification.</title>
        <authorList>
            <person name="Goeker M."/>
        </authorList>
    </citation>
    <scope>NUCLEOTIDE SEQUENCE [LARGE SCALE GENOMIC DNA]</scope>
    <source>
        <strain evidence="1 2">DSM 24738</strain>
    </source>
</reference>
<name>A0ABS4GX07_9BACL</name>
<accession>A0ABS4GX07</accession>
<sequence length="199" mass="21089">MGIRCPFFEPRSLGFYTEGGMGPAFNLDTFDAADICSAVACMRMRSSFIDALLNEDPAPCNNCSASTANTEACAAAVRNIMDNPVITCTDQTNVRENILRQLVVNLLNTCLCTTTINNAQENIGGVSLRYVVCLTRAQKLALGFDPTACVTVGDIIALANDFLEACDEPLPIDGGVLSIVIGAMANDPGITIIQKAVCV</sequence>
<organism evidence="1 2">
    <name type="scientific">Ammoniphilus resinae</name>
    <dbReference type="NCBI Taxonomy" id="861532"/>
    <lineage>
        <taxon>Bacteria</taxon>
        <taxon>Bacillati</taxon>
        <taxon>Bacillota</taxon>
        <taxon>Bacilli</taxon>
        <taxon>Bacillales</taxon>
        <taxon>Paenibacillaceae</taxon>
        <taxon>Aneurinibacillus group</taxon>
        <taxon>Ammoniphilus</taxon>
    </lineage>
</organism>
<keyword evidence="2" id="KW-1185">Reference proteome</keyword>
<protein>
    <submittedName>
        <fullName evidence="1">Uncharacterized protein</fullName>
    </submittedName>
</protein>
<dbReference type="EMBL" id="JAGGKT010000028">
    <property type="protein sequence ID" value="MBP1934801.1"/>
    <property type="molecule type" value="Genomic_DNA"/>
</dbReference>
<evidence type="ECO:0000313" key="1">
    <source>
        <dbReference type="EMBL" id="MBP1934801.1"/>
    </source>
</evidence>
<evidence type="ECO:0000313" key="2">
    <source>
        <dbReference type="Proteomes" id="UP001519343"/>
    </source>
</evidence>
<proteinExistence type="predicted"/>
<comment type="caution">
    <text evidence="1">The sequence shown here is derived from an EMBL/GenBank/DDBJ whole genome shotgun (WGS) entry which is preliminary data.</text>
</comment>
<dbReference type="Proteomes" id="UP001519343">
    <property type="component" value="Unassembled WGS sequence"/>
</dbReference>